<dbReference type="GO" id="GO:0016787">
    <property type="term" value="F:hydrolase activity"/>
    <property type="evidence" value="ECO:0007669"/>
    <property type="project" value="UniProtKB-KW"/>
</dbReference>
<comment type="function">
    <text evidence="15">Plays a critical role in recombination and DNA repair. Helps process Holliday junction intermediates to mature products by catalyzing branch migration. Has replication fork regression activity, unwinds stalled or blocked replication forks to make a HJ that can be resolved. Has a DNA unwinding activity characteristic of a DNA helicase with 3'-5' polarity.</text>
</comment>
<keyword evidence="10 15" id="KW-0234">DNA repair</keyword>
<keyword evidence="9 15" id="KW-0233">DNA recombination</keyword>
<evidence type="ECO:0000256" key="3">
    <source>
        <dbReference type="ARBA" id="ARBA00022741"/>
    </source>
</evidence>
<dbReference type="CDD" id="cd18811">
    <property type="entry name" value="SF2_C_RecG"/>
    <property type="match status" value="1"/>
</dbReference>
<dbReference type="SMART" id="SM00490">
    <property type="entry name" value="HELICc"/>
    <property type="match status" value="1"/>
</dbReference>
<dbReference type="InterPro" id="IPR004609">
    <property type="entry name" value="ATP-dep_DNA_helicase_RecG"/>
</dbReference>
<evidence type="ECO:0000256" key="11">
    <source>
        <dbReference type="ARBA" id="ARBA00023235"/>
    </source>
</evidence>
<dbReference type="InterPro" id="IPR014001">
    <property type="entry name" value="Helicase_ATP-bd"/>
</dbReference>
<dbReference type="Gene3D" id="3.40.50.300">
    <property type="entry name" value="P-loop containing nucleotide triphosphate hydrolases"/>
    <property type="match status" value="2"/>
</dbReference>
<evidence type="ECO:0000313" key="18">
    <source>
        <dbReference type="EMBL" id="WWD84527.1"/>
    </source>
</evidence>
<dbReference type="InterPro" id="IPR027417">
    <property type="entry name" value="P-loop_NTPase"/>
</dbReference>
<dbReference type="NCBIfam" id="TIGR00643">
    <property type="entry name" value="recG"/>
    <property type="match status" value="1"/>
</dbReference>
<dbReference type="InterPro" id="IPR011545">
    <property type="entry name" value="DEAD/DEAH_box_helicase_dom"/>
</dbReference>
<evidence type="ECO:0000256" key="6">
    <source>
        <dbReference type="ARBA" id="ARBA00022806"/>
    </source>
</evidence>
<comment type="similarity">
    <text evidence="1 15">Belongs to the helicase family. RecG subfamily.</text>
</comment>
<evidence type="ECO:0000256" key="12">
    <source>
        <dbReference type="ARBA" id="ARBA00034617"/>
    </source>
</evidence>
<keyword evidence="8" id="KW-0238">DNA-binding</keyword>
<reference evidence="18 19" key="1">
    <citation type="journal article" date="2023" name="PLoS ONE">
        <title>Genome-based metabolic and phylogenomic analysis of three Terrisporobacter species.</title>
        <authorList>
            <person name="Boer T."/>
            <person name="Bengelsdorf F.R."/>
            <person name="Bomeke M."/>
            <person name="Daniel R."/>
            <person name="Poehlein A."/>
        </authorList>
    </citation>
    <scope>NUCLEOTIDE SEQUENCE [LARGE SCALE GENOMIC DNA]</scope>
    <source>
        <strain evidence="18 19">DSM 1288</strain>
    </source>
</reference>
<dbReference type="SUPFAM" id="SSF52540">
    <property type="entry name" value="P-loop containing nucleoside triphosphate hydrolases"/>
    <property type="match status" value="2"/>
</dbReference>
<evidence type="ECO:0000256" key="14">
    <source>
        <dbReference type="ARBA" id="ARBA00048988"/>
    </source>
</evidence>
<evidence type="ECO:0000256" key="8">
    <source>
        <dbReference type="ARBA" id="ARBA00023125"/>
    </source>
</evidence>
<dbReference type="PROSITE" id="PS51192">
    <property type="entry name" value="HELICASE_ATP_BIND_1"/>
    <property type="match status" value="1"/>
</dbReference>
<gene>
    <name evidence="18" type="primary">recG</name>
    <name evidence="18" type="ORF">TEGL_29600</name>
</gene>
<evidence type="ECO:0000313" key="19">
    <source>
        <dbReference type="Proteomes" id="UP001348492"/>
    </source>
</evidence>
<protein>
    <recommendedName>
        <fullName evidence="2 15">ATP-dependent DNA helicase RecG</fullName>
        <ecNumber evidence="13 15">5.6.2.4</ecNumber>
    </recommendedName>
</protein>
<evidence type="ECO:0000256" key="2">
    <source>
        <dbReference type="ARBA" id="ARBA00017846"/>
    </source>
</evidence>
<dbReference type="Pfam" id="PF00271">
    <property type="entry name" value="Helicase_C"/>
    <property type="match status" value="1"/>
</dbReference>
<dbReference type="Gene3D" id="2.40.50.140">
    <property type="entry name" value="Nucleic acid-binding proteins"/>
    <property type="match status" value="1"/>
</dbReference>
<feature type="domain" description="Helicase ATP-binding" evidence="16">
    <location>
        <begin position="272"/>
        <end position="433"/>
    </location>
</feature>
<evidence type="ECO:0000256" key="10">
    <source>
        <dbReference type="ARBA" id="ARBA00023204"/>
    </source>
</evidence>
<proteinExistence type="inferred from homology"/>
<name>A0ABZ2EX32_9FIRM</name>
<dbReference type="Pfam" id="PF00270">
    <property type="entry name" value="DEAD"/>
    <property type="match status" value="1"/>
</dbReference>
<dbReference type="PANTHER" id="PTHR47964">
    <property type="entry name" value="ATP-DEPENDENT DNA HELICASE HOMOLOG RECG, CHLOROPLASTIC"/>
    <property type="match status" value="1"/>
</dbReference>
<organism evidence="18 19">
    <name type="scientific">Terrisporobacter glycolicus ATCC 14880 = DSM 1288</name>
    <dbReference type="NCBI Taxonomy" id="1121315"/>
    <lineage>
        <taxon>Bacteria</taxon>
        <taxon>Bacillati</taxon>
        <taxon>Bacillota</taxon>
        <taxon>Clostridia</taxon>
        <taxon>Peptostreptococcales</taxon>
        <taxon>Peptostreptococcaceae</taxon>
        <taxon>Terrisporobacter</taxon>
    </lineage>
</organism>
<dbReference type="InterPro" id="IPR001650">
    <property type="entry name" value="Helicase_C-like"/>
</dbReference>
<keyword evidence="11" id="KW-0413">Isomerase</keyword>
<evidence type="ECO:0000259" key="16">
    <source>
        <dbReference type="PROSITE" id="PS51192"/>
    </source>
</evidence>
<dbReference type="Pfam" id="PF19833">
    <property type="entry name" value="RecG_dom3_C"/>
    <property type="match status" value="1"/>
</dbReference>
<comment type="catalytic activity">
    <reaction evidence="12 15">
        <text>Couples ATP hydrolysis with the unwinding of duplex DNA by translocating in the 3'-5' direction.</text>
        <dbReference type="EC" id="5.6.2.4"/>
    </reaction>
</comment>
<evidence type="ECO:0000256" key="15">
    <source>
        <dbReference type="RuleBase" id="RU363016"/>
    </source>
</evidence>
<dbReference type="InterPro" id="IPR045562">
    <property type="entry name" value="RecG_dom3_C"/>
</dbReference>
<keyword evidence="7 15" id="KW-0067">ATP-binding</keyword>
<accession>A0ABZ2EX32</accession>
<keyword evidence="5 15" id="KW-0378">Hydrolase</keyword>
<evidence type="ECO:0000256" key="4">
    <source>
        <dbReference type="ARBA" id="ARBA00022763"/>
    </source>
</evidence>
<dbReference type="SMART" id="SM00487">
    <property type="entry name" value="DEXDc"/>
    <property type="match status" value="1"/>
</dbReference>
<dbReference type="NCBIfam" id="NF008168">
    <property type="entry name" value="PRK10917.2-2"/>
    <property type="match status" value="1"/>
</dbReference>
<dbReference type="GO" id="GO:0003678">
    <property type="term" value="F:DNA helicase activity"/>
    <property type="evidence" value="ECO:0007669"/>
    <property type="project" value="UniProtKB-EC"/>
</dbReference>
<dbReference type="NCBIfam" id="NF008165">
    <property type="entry name" value="PRK10917.1-3"/>
    <property type="match status" value="1"/>
</dbReference>
<keyword evidence="6 15" id="KW-0347">Helicase</keyword>
<dbReference type="InterPro" id="IPR033454">
    <property type="entry name" value="RecG_wedge"/>
</dbReference>
<dbReference type="InterPro" id="IPR012340">
    <property type="entry name" value="NA-bd_OB-fold"/>
</dbReference>
<sequence>MNNLNKEIQFVKGIGPKRAEKLHKLNIFTLKDLVYYFPRQYEDRSVIKKIKQLENEDKVSIKGIITKIDTYSPRKGMKITRMDLRDDSGYIKMSFFNQEYITKVFKSGDSILVFGKVKIENNFKEFMPIEVEHYTNKSISNCKIEPVYPLTYGLTNKELQGMIKSVLVKEEFKVKEYLPQYILEKYKLCGIDFAVRNIHSPTNKETLKVALYRLVFEEFLILQLGLFYFKSGINEASGIEFEEKEKLNDIIKSLPFKLTKAQGRALNEITEDMTDSKVMNRLVQGDVGSGKTVVALLALTSAVLNGYQGALMAPTEILASQHYESFKETLGSFNIKSELLVGSLTKKQKEKVLEKVKNQEIDILIGTHALIEDKVEFKNLGIVITDEQHRFGVRQRGRLSNKGNSPDILVMTATPIPRTLALILYGDLDISIIDELPPGRQPVETIAIEYKRRNEAYENLVRSEVEKGRQVYVVCPLVDESEKIEATAAVELVEELKREFFSDLRVGLLHGKMRPSDKDGIMDDFKNKKLDILVSTTVIEVGVNVPNATLMIIENAERFGLAQLHQLRGRVGRGKHKSYCILIYNSKTEVCRERMDIMEETTDGFKISQKDLEIRGSGEFFGTRQHGLPELKIANIFKHIKILKQAQLEARYIIGQDAKLQKEDNKRLKEEILYKFSEREEISLN</sequence>
<dbReference type="Proteomes" id="UP001348492">
    <property type="component" value="Chromosome"/>
</dbReference>
<dbReference type="PROSITE" id="PS51194">
    <property type="entry name" value="HELICASE_CTER"/>
    <property type="match status" value="1"/>
</dbReference>
<evidence type="ECO:0000256" key="5">
    <source>
        <dbReference type="ARBA" id="ARBA00022801"/>
    </source>
</evidence>
<dbReference type="CDD" id="cd04488">
    <property type="entry name" value="RecG_wedge_OBF"/>
    <property type="match status" value="1"/>
</dbReference>
<evidence type="ECO:0000256" key="9">
    <source>
        <dbReference type="ARBA" id="ARBA00023172"/>
    </source>
</evidence>
<evidence type="ECO:0000259" key="17">
    <source>
        <dbReference type="PROSITE" id="PS51194"/>
    </source>
</evidence>
<dbReference type="InterPro" id="IPR047112">
    <property type="entry name" value="RecG/Mfd"/>
</dbReference>
<keyword evidence="19" id="KW-1185">Reference proteome</keyword>
<dbReference type="SUPFAM" id="SSF50249">
    <property type="entry name" value="Nucleic acid-binding proteins"/>
    <property type="match status" value="1"/>
</dbReference>
<dbReference type="RefSeq" id="WP_018589789.1">
    <property type="nucleotide sequence ID" value="NZ_CP117523.1"/>
</dbReference>
<dbReference type="EC" id="5.6.2.4" evidence="13 15"/>
<evidence type="ECO:0000256" key="13">
    <source>
        <dbReference type="ARBA" id="ARBA00034808"/>
    </source>
</evidence>
<feature type="domain" description="Helicase C-terminal" evidence="17">
    <location>
        <begin position="452"/>
        <end position="613"/>
    </location>
</feature>
<keyword evidence="4 15" id="KW-0227">DNA damage</keyword>
<evidence type="ECO:0000256" key="1">
    <source>
        <dbReference type="ARBA" id="ARBA00007504"/>
    </source>
</evidence>
<evidence type="ECO:0000256" key="7">
    <source>
        <dbReference type="ARBA" id="ARBA00022840"/>
    </source>
</evidence>
<keyword evidence="3 15" id="KW-0547">Nucleotide-binding</keyword>
<dbReference type="CDD" id="cd17992">
    <property type="entry name" value="DEXHc_RecG"/>
    <property type="match status" value="1"/>
</dbReference>
<dbReference type="EMBL" id="CP117523">
    <property type="protein sequence ID" value="WWD84527.1"/>
    <property type="molecule type" value="Genomic_DNA"/>
</dbReference>
<comment type="catalytic activity">
    <reaction evidence="14 15">
        <text>ATP + H2O = ADP + phosphate + H(+)</text>
        <dbReference type="Rhea" id="RHEA:13065"/>
        <dbReference type="ChEBI" id="CHEBI:15377"/>
        <dbReference type="ChEBI" id="CHEBI:15378"/>
        <dbReference type="ChEBI" id="CHEBI:30616"/>
        <dbReference type="ChEBI" id="CHEBI:43474"/>
        <dbReference type="ChEBI" id="CHEBI:456216"/>
        <dbReference type="EC" id="5.6.2.4"/>
    </reaction>
</comment>
<dbReference type="Pfam" id="PF17191">
    <property type="entry name" value="RecG_wedge"/>
    <property type="match status" value="1"/>
</dbReference>
<dbReference type="PANTHER" id="PTHR47964:SF1">
    <property type="entry name" value="ATP-DEPENDENT DNA HELICASE HOMOLOG RECG, CHLOROPLASTIC"/>
    <property type="match status" value="1"/>
</dbReference>